<name>A0ABR3HT15_LOXSC</name>
<evidence type="ECO:0000259" key="1">
    <source>
        <dbReference type="Pfam" id="PF09588"/>
    </source>
</evidence>
<dbReference type="EMBL" id="JBEUOH010000014">
    <property type="protein sequence ID" value="KAL0879690.1"/>
    <property type="molecule type" value="Genomic_DNA"/>
</dbReference>
<feature type="domain" description="YqaJ viral recombinase" evidence="1">
    <location>
        <begin position="203"/>
        <end position="327"/>
    </location>
</feature>
<reference evidence="2 3" key="1">
    <citation type="submission" date="2024-06" db="EMBL/GenBank/DDBJ databases">
        <title>A chromosome-level genome assembly of beet webworm, Loxostege sticticalis.</title>
        <authorList>
            <person name="Zhang Y."/>
        </authorList>
    </citation>
    <scope>NUCLEOTIDE SEQUENCE [LARGE SCALE GENOMIC DNA]</scope>
    <source>
        <strain evidence="2">AQ026</strain>
        <tissue evidence="2">Whole body</tissue>
    </source>
</reference>
<dbReference type="Proteomes" id="UP001549920">
    <property type="component" value="Unassembled WGS sequence"/>
</dbReference>
<proteinExistence type="predicted"/>
<accession>A0ABR3HT15</accession>
<evidence type="ECO:0000313" key="2">
    <source>
        <dbReference type="EMBL" id="KAL0879690.1"/>
    </source>
</evidence>
<evidence type="ECO:0000313" key="3">
    <source>
        <dbReference type="Proteomes" id="UP001549920"/>
    </source>
</evidence>
<organism evidence="2 3">
    <name type="scientific">Loxostege sticticalis</name>
    <name type="common">Beet webworm moth</name>
    <dbReference type="NCBI Taxonomy" id="481309"/>
    <lineage>
        <taxon>Eukaryota</taxon>
        <taxon>Metazoa</taxon>
        <taxon>Ecdysozoa</taxon>
        <taxon>Arthropoda</taxon>
        <taxon>Hexapoda</taxon>
        <taxon>Insecta</taxon>
        <taxon>Pterygota</taxon>
        <taxon>Neoptera</taxon>
        <taxon>Endopterygota</taxon>
        <taxon>Lepidoptera</taxon>
        <taxon>Glossata</taxon>
        <taxon>Ditrysia</taxon>
        <taxon>Pyraloidea</taxon>
        <taxon>Crambidae</taxon>
        <taxon>Pyraustinae</taxon>
        <taxon>Loxostege</taxon>
    </lineage>
</organism>
<dbReference type="Pfam" id="PF09588">
    <property type="entry name" value="YqaJ"/>
    <property type="match status" value="1"/>
</dbReference>
<sequence>MKTSDGFVRADSRNLPKVDLPMLLEYMHDNDVYNASEIRGAKILIEGNKCVLKAKVTPEHRIRSKMYTVSVTIDEDSETIEDIICDDCAASAGGCKHGICFAHWVIKRTEEPSVTSISCYWQKPRLSEAITSDSPMLASNIGKKRAFEKIHSSITLHNILEESKKKKLNRSLLINYSNSHLLSNELVNKIEQATKTQVDSVLWHSLRQGRVTASNIYNSTRCTTANGVLVKSIMGGYKVPESRAIQTGKRLEKLVKKEAEVDLGVEIKDCGFMLVSGASPDGITDTYVVEIKCPCKESTLKNYKNNNFEIMDKYKAQIMLQIHATKKQKGLFCIADPKFEQNKKVNKMANEGNPCTFGII</sequence>
<dbReference type="PANTHER" id="PTHR39953">
    <property type="entry name" value="RE54151P"/>
    <property type="match status" value="1"/>
</dbReference>
<comment type="caution">
    <text evidence="2">The sequence shown here is derived from an EMBL/GenBank/DDBJ whole genome shotgun (WGS) entry which is preliminary data.</text>
</comment>
<dbReference type="InterPro" id="IPR011335">
    <property type="entry name" value="Restrct_endonuc-II-like"/>
</dbReference>
<dbReference type="InterPro" id="IPR019080">
    <property type="entry name" value="YqaJ_viral_recombinase"/>
</dbReference>
<keyword evidence="3" id="KW-1185">Reference proteome</keyword>
<gene>
    <name evidence="2" type="ORF">ABMA27_003405</name>
</gene>
<dbReference type="Gene3D" id="3.90.320.10">
    <property type="match status" value="1"/>
</dbReference>
<dbReference type="SUPFAM" id="SSF52980">
    <property type="entry name" value="Restriction endonuclease-like"/>
    <property type="match status" value="1"/>
</dbReference>
<dbReference type="InterPro" id="IPR011604">
    <property type="entry name" value="PDDEXK-like_dom_sf"/>
</dbReference>
<dbReference type="PANTHER" id="PTHR39953:SF1">
    <property type="entry name" value="RE54151P"/>
    <property type="match status" value="1"/>
</dbReference>
<protein>
    <recommendedName>
        <fullName evidence="1">YqaJ viral recombinase domain-containing protein</fullName>
    </recommendedName>
</protein>